<evidence type="ECO:0008006" key="3">
    <source>
        <dbReference type="Google" id="ProtNLM"/>
    </source>
</evidence>
<dbReference type="Gene3D" id="3.10.660.10">
    <property type="entry name" value="DPH Zinc finger"/>
    <property type="match status" value="1"/>
</dbReference>
<evidence type="ECO:0000313" key="1">
    <source>
        <dbReference type="EMBL" id="KAK1441711.1"/>
    </source>
</evidence>
<dbReference type="Gene3D" id="1.10.287.110">
    <property type="entry name" value="DnaJ domain"/>
    <property type="match status" value="1"/>
</dbReference>
<comment type="caution">
    <text evidence="1">The sequence shown here is derived from an EMBL/GenBank/DDBJ whole genome shotgun (WGS) entry which is preliminary data.</text>
</comment>
<dbReference type="SUPFAM" id="SSF46565">
    <property type="entry name" value="Chaperone J-domain"/>
    <property type="match status" value="1"/>
</dbReference>
<reference evidence="1" key="1">
    <citation type="submission" date="2023-08" db="EMBL/GenBank/DDBJ databases">
        <title>Draft sequence of the Babesia gibsoni genome.</title>
        <authorList>
            <person name="Yamagishi J.Y."/>
            <person name="Xuan X.X."/>
        </authorList>
    </citation>
    <scope>NUCLEOTIDE SEQUENCE</scope>
    <source>
        <strain evidence="1">Azabu</strain>
    </source>
</reference>
<keyword evidence="2" id="KW-1185">Reference proteome</keyword>
<evidence type="ECO:0000313" key="2">
    <source>
        <dbReference type="Proteomes" id="UP001230268"/>
    </source>
</evidence>
<name>A0AAD8LM85_BABGI</name>
<organism evidence="1 2">
    <name type="scientific">Babesia gibsoni</name>
    <dbReference type="NCBI Taxonomy" id="33632"/>
    <lineage>
        <taxon>Eukaryota</taxon>
        <taxon>Sar</taxon>
        <taxon>Alveolata</taxon>
        <taxon>Apicomplexa</taxon>
        <taxon>Aconoidasida</taxon>
        <taxon>Piroplasmida</taxon>
        <taxon>Babesiidae</taxon>
        <taxon>Babesia</taxon>
    </lineage>
</organism>
<accession>A0AAD8LM85</accession>
<protein>
    <recommendedName>
        <fullName evidence="3">J domain-containing protein</fullName>
    </recommendedName>
</protein>
<dbReference type="InterPro" id="IPR036869">
    <property type="entry name" value="J_dom_sf"/>
</dbReference>
<gene>
    <name evidence="1" type="ORF">BgAZ_500430</name>
</gene>
<proteinExistence type="predicted"/>
<dbReference type="AlphaFoldDB" id="A0AAD8LM85"/>
<dbReference type="InterPro" id="IPR036671">
    <property type="entry name" value="DPH_MB_sf"/>
</dbReference>
<sequence>MATPYIRELCLSAEILQLQGIKEITREDVRRSFLQSVKVMHPDKRGGSFNAFDDLMRAYHTLLRYFDTKDAERKQGKQPSGVFKQNVFKSQTVYCESDSAYFLECRCGELCEFPSIALALGVRNFTCLTCSLVYHLVDE</sequence>
<dbReference type="EMBL" id="JAVEPI010000005">
    <property type="protein sequence ID" value="KAK1441711.1"/>
    <property type="molecule type" value="Genomic_DNA"/>
</dbReference>
<dbReference type="Proteomes" id="UP001230268">
    <property type="component" value="Unassembled WGS sequence"/>
</dbReference>